<dbReference type="AlphaFoldDB" id="A0A120CYD5"/>
<proteinExistence type="predicted"/>
<dbReference type="EMBL" id="LMTR01000012">
    <property type="protein sequence ID" value="KWT72357.1"/>
    <property type="molecule type" value="Genomic_DNA"/>
</dbReference>
<evidence type="ECO:0000313" key="1">
    <source>
        <dbReference type="EMBL" id="KWT72357.1"/>
    </source>
</evidence>
<reference evidence="1 2" key="1">
    <citation type="submission" date="2015-10" db="EMBL/GenBank/DDBJ databases">
        <title>Transcriptomic analysis of a linuron degrading triple-species bacterial consortium.</title>
        <authorList>
            <person name="Albers P."/>
        </authorList>
    </citation>
    <scope>NUCLEOTIDE SEQUENCE [LARGE SCALE GENOMIC DNA]</scope>
    <source>
        <strain evidence="1 2">WDL6</strain>
    </source>
</reference>
<comment type="caution">
    <text evidence="1">The sequence shown here is derived from an EMBL/GenBank/DDBJ whole genome shotgun (WGS) entry which is preliminary data.</text>
</comment>
<dbReference type="Proteomes" id="UP000059074">
    <property type="component" value="Unassembled WGS sequence"/>
</dbReference>
<evidence type="ECO:0000313" key="2">
    <source>
        <dbReference type="Proteomes" id="UP000059074"/>
    </source>
</evidence>
<gene>
    <name evidence="1" type="ORF">APY04_0151</name>
</gene>
<dbReference type="PATRIC" id="fig|121290.4.peg.1528"/>
<organism evidence="1 2">
    <name type="scientific">Hyphomicrobium sulfonivorans</name>
    <dbReference type="NCBI Taxonomy" id="121290"/>
    <lineage>
        <taxon>Bacteria</taxon>
        <taxon>Pseudomonadati</taxon>
        <taxon>Pseudomonadota</taxon>
        <taxon>Alphaproteobacteria</taxon>
        <taxon>Hyphomicrobiales</taxon>
        <taxon>Hyphomicrobiaceae</taxon>
        <taxon>Hyphomicrobium</taxon>
    </lineage>
</organism>
<accession>A0A120CYD5</accession>
<sequence length="38" mass="3956">MLDAGRPDLVVAFVGGRGTADMVRRARAAGVKVREVSA</sequence>
<name>A0A120CYD5_HYPSL</name>
<protein>
    <submittedName>
        <fullName evidence="1">Uncharacterized protein</fullName>
    </submittedName>
</protein>
<keyword evidence="2" id="KW-1185">Reference proteome</keyword>
<dbReference type="STRING" id="121290.APY04_0151"/>